<organism evidence="1 2">
    <name type="scientific">Solanum commersonii</name>
    <name type="common">Commerson's wild potato</name>
    <name type="synonym">Commerson's nightshade</name>
    <dbReference type="NCBI Taxonomy" id="4109"/>
    <lineage>
        <taxon>Eukaryota</taxon>
        <taxon>Viridiplantae</taxon>
        <taxon>Streptophyta</taxon>
        <taxon>Embryophyta</taxon>
        <taxon>Tracheophyta</taxon>
        <taxon>Spermatophyta</taxon>
        <taxon>Magnoliopsida</taxon>
        <taxon>eudicotyledons</taxon>
        <taxon>Gunneridae</taxon>
        <taxon>Pentapetalae</taxon>
        <taxon>asterids</taxon>
        <taxon>lamiids</taxon>
        <taxon>Solanales</taxon>
        <taxon>Solanaceae</taxon>
        <taxon>Solanoideae</taxon>
        <taxon>Solaneae</taxon>
        <taxon>Solanum</taxon>
    </lineage>
</organism>
<protein>
    <submittedName>
        <fullName evidence="1">Uncharacterized protein</fullName>
    </submittedName>
</protein>
<name>A0A9J5XCQ9_SOLCO</name>
<proteinExistence type="predicted"/>
<dbReference type="Proteomes" id="UP000824120">
    <property type="component" value="Chromosome 9"/>
</dbReference>
<evidence type="ECO:0000313" key="1">
    <source>
        <dbReference type="EMBL" id="KAG5585514.1"/>
    </source>
</evidence>
<dbReference type="OrthoDB" id="1323523at2759"/>
<evidence type="ECO:0000313" key="2">
    <source>
        <dbReference type="Proteomes" id="UP000824120"/>
    </source>
</evidence>
<keyword evidence="2" id="KW-1185">Reference proteome</keyword>
<accession>A0A9J5XCQ9</accession>
<reference evidence="1 2" key="1">
    <citation type="submission" date="2020-09" db="EMBL/GenBank/DDBJ databases">
        <title>De no assembly of potato wild relative species, Solanum commersonii.</title>
        <authorList>
            <person name="Cho K."/>
        </authorList>
    </citation>
    <scope>NUCLEOTIDE SEQUENCE [LARGE SCALE GENOMIC DNA]</scope>
    <source>
        <strain evidence="1">LZ3.2</strain>
        <tissue evidence="1">Leaf</tissue>
    </source>
</reference>
<dbReference type="EMBL" id="JACXVP010000009">
    <property type="protein sequence ID" value="KAG5585514.1"/>
    <property type="molecule type" value="Genomic_DNA"/>
</dbReference>
<gene>
    <name evidence="1" type="ORF">H5410_045948</name>
</gene>
<comment type="caution">
    <text evidence="1">The sequence shown here is derived from an EMBL/GenBank/DDBJ whole genome shotgun (WGS) entry which is preliminary data.</text>
</comment>
<sequence length="141" mass="15978">MAIKGSSIIPTIELENSHYNSMPLIASDEVDNTVEILRTQLLNCDEPAPIQSDPSECSREVEARSTEWVQSNIIKLNKEFGVLLNGCHKEAEALFMKLDQRRGLEKTLAITVEPNNNNQQELYYVSWFHPSDLPKATEYSP</sequence>
<dbReference type="AlphaFoldDB" id="A0A9J5XCQ9"/>